<dbReference type="GO" id="GO:0032259">
    <property type="term" value="P:methylation"/>
    <property type="evidence" value="ECO:0007669"/>
    <property type="project" value="UniProtKB-KW"/>
</dbReference>
<dbReference type="InterPro" id="IPR053223">
    <property type="entry name" value="Prob_Methyltransferase"/>
</dbReference>
<proteinExistence type="predicted"/>
<dbReference type="EMBL" id="JAMFTS010000003">
    <property type="protein sequence ID" value="KAJ4776110.1"/>
    <property type="molecule type" value="Genomic_DNA"/>
</dbReference>
<organism evidence="3 4">
    <name type="scientific">Rhynchospora pubera</name>
    <dbReference type="NCBI Taxonomy" id="906938"/>
    <lineage>
        <taxon>Eukaryota</taxon>
        <taxon>Viridiplantae</taxon>
        <taxon>Streptophyta</taxon>
        <taxon>Embryophyta</taxon>
        <taxon>Tracheophyta</taxon>
        <taxon>Spermatophyta</taxon>
        <taxon>Magnoliopsida</taxon>
        <taxon>Liliopsida</taxon>
        <taxon>Poales</taxon>
        <taxon>Cyperaceae</taxon>
        <taxon>Cyperoideae</taxon>
        <taxon>Rhynchosporeae</taxon>
        <taxon>Rhynchospora</taxon>
    </lineage>
</organism>
<evidence type="ECO:0000259" key="2">
    <source>
        <dbReference type="Pfam" id="PF08241"/>
    </source>
</evidence>
<dbReference type="CDD" id="cd02440">
    <property type="entry name" value="AdoMet_MTases"/>
    <property type="match status" value="1"/>
</dbReference>
<keyword evidence="1" id="KW-0472">Membrane</keyword>
<keyword evidence="1" id="KW-1133">Transmembrane helix</keyword>
<comment type="caution">
    <text evidence="3">The sequence shown here is derived from an EMBL/GenBank/DDBJ whole genome shotgun (WGS) entry which is preliminary data.</text>
</comment>
<gene>
    <name evidence="3" type="ORF">LUZ62_060367</name>
</gene>
<name>A0AAV8E7K8_9POAL</name>
<evidence type="ECO:0000313" key="3">
    <source>
        <dbReference type="EMBL" id="KAJ4776110.1"/>
    </source>
</evidence>
<accession>A0AAV8E7K8</accession>
<sequence length="522" mass="58838">MCTCIVSVPTSRLSTQEAILYTNTPPSLHDPLASSQAKLVQNAFITLKVSLIIGTFLTSIHPISSLLVNKSKKEAYRGKDMGSKDYDSSRKPSYQHAATRSKIKILLLLVLTNALSIFLFSGSGSAFGVKFWRYAPSVHVWDSEKLMLELNTTRARLSDSQSQLSALHNQLSTANSLLETLIADTKRFDQDSNNKQTGMWAREPSEELKLAMGPHKLPLGFTPNLGSDELFPTLGQACHKFQDELEKYLDYPVGGVCFSDDIFAQRLMLKGCEPLPRRRCKPPTPAGYVEPHPYPESLWSIPADTSITWDPYTCKNYACLVDRGNHPGSYDCKDCFNLFGREKDRWMRETSELDYSIDGVLELKPKGTIRIGLDIGGGSGTFAARMSERNITIVTTSMNFDGPFNSFIASRGLISMHLSVAHRLPFFDNTLDIVHSMHVLSNWIPDVMLEFTLYDIYRVLRPGGLFWLDHFFCIGTQLNSTYVPIFERIGFKQIRWNAGRKLDRGIEMNEWYLSALLEKPIS</sequence>
<keyword evidence="3" id="KW-0808">Transferase</keyword>
<dbReference type="Gene3D" id="3.40.50.150">
    <property type="entry name" value="Vaccinia Virus protein VP39"/>
    <property type="match status" value="1"/>
</dbReference>
<evidence type="ECO:0000313" key="4">
    <source>
        <dbReference type="Proteomes" id="UP001140206"/>
    </source>
</evidence>
<dbReference type="Pfam" id="PF08241">
    <property type="entry name" value="Methyltransf_11"/>
    <property type="match status" value="1"/>
</dbReference>
<reference evidence="3" key="1">
    <citation type="submission" date="2022-08" db="EMBL/GenBank/DDBJ databases">
        <authorList>
            <person name="Marques A."/>
        </authorList>
    </citation>
    <scope>NUCLEOTIDE SEQUENCE</scope>
    <source>
        <strain evidence="3">RhyPub2mFocal</strain>
        <tissue evidence="3">Leaves</tissue>
    </source>
</reference>
<dbReference type="Proteomes" id="UP001140206">
    <property type="component" value="Chromosome 3"/>
</dbReference>
<dbReference type="SUPFAM" id="SSF53335">
    <property type="entry name" value="S-adenosyl-L-methionine-dependent methyltransferases"/>
    <property type="match status" value="1"/>
</dbReference>
<dbReference type="GO" id="GO:0008757">
    <property type="term" value="F:S-adenosylmethionine-dependent methyltransferase activity"/>
    <property type="evidence" value="ECO:0007669"/>
    <property type="project" value="InterPro"/>
</dbReference>
<dbReference type="AlphaFoldDB" id="A0AAV8E7K8"/>
<dbReference type="PANTHER" id="PTHR44067">
    <property type="entry name" value="S-ADENOSYL-L-METHIONINE-DEPENDENT METHYLTRANSFERASE SUPERFAMILY PROTEIN-RELATED"/>
    <property type="match status" value="1"/>
</dbReference>
<dbReference type="PANTHER" id="PTHR44067:SF10">
    <property type="entry name" value="S-ADENOSYL-L-METHIONINE-DEPENDENT METHYLTRANSFERASE SUPERFAMILY PROTEIN"/>
    <property type="match status" value="1"/>
</dbReference>
<protein>
    <submittedName>
        <fullName evidence="3">S-adenosyl-L-methionine-dependent methyltransferases superfamily protein</fullName>
    </submittedName>
</protein>
<evidence type="ECO:0000256" key="1">
    <source>
        <dbReference type="SAM" id="Phobius"/>
    </source>
</evidence>
<dbReference type="InterPro" id="IPR013216">
    <property type="entry name" value="Methyltransf_11"/>
</dbReference>
<dbReference type="InterPro" id="IPR029063">
    <property type="entry name" value="SAM-dependent_MTases_sf"/>
</dbReference>
<feature type="transmembrane region" description="Helical" evidence="1">
    <location>
        <begin position="105"/>
        <end position="127"/>
    </location>
</feature>
<keyword evidence="4" id="KW-1185">Reference proteome</keyword>
<feature type="domain" description="Methyltransferase type 11" evidence="2">
    <location>
        <begin position="373"/>
        <end position="467"/>
    </location>
</feature>
<keyword evidence="1" id="KW-0812">Transmembrane</keyword>
<keyword evidence="3" id="KW-0489">Methyltransferase</keyword>